<dbReference type="PANTHER" id="PTHR41339:SF1">
    <property type="entry name" value="SECRETED PROTEIN"/>
    <property type="match status" value="1"/>
</dbReference>
<dbReference type="EMBL" id="WKKG01000003">
    <property type="protein sequence ID" value="MRX67623.1"/>
    <property type="molecule type" value="Genomic_DNA"/>
</dbReference>
<dbReference type="EMBL" id="FXTA01000008">
    <property type="protein sequence ID" value="SMO93424.1"/>
    <property type="molecule type" value="Genomic_DNA"/>
</dbReference>
<feature type="chain" id="PRO_5043206039" description="T9SS C-terminal target domain-containing protein" evidence="1">
    <location>
        <begin position="20"/>
        <end position="426"/>
    </location>
</feature>
<accession>A0A521FBJ1</accession>
<evidence type="ECO:0008006" key="6">
    <source>
        <dbReference type="Google" id="ProtNLM"/>
    </source>
</evidence>
<evidence type="ECO:0000256" key="1">
    <source>
        <dbReference type="SAM" id="SignalP"/>
    </source>
</evidence>
<protein>
    <recommendedName>
        <fullName evidence="6">T9SS C-terminal target domain-containing protein</fullName>
    </recommendedName>
</protein>
<keyword evidence="1" id="KW-0732">Signal</keyword>
<proteinExistence type="predicted"/>
<name>A0A521FBJ1_9FLAO</name>
<dbReference type="AlphaFoldDB" id="A0A521FBJ1"/>
<dbReference type="PANTHER" id="PTHR41339">
    <property type="entry name" value="LIPL48"/>
    <property type="match status" value="1"/>
</dbReference>
<sequence length="426" mass="46954">MKNKLILLVFFTFTILINAQNTKGISGDANWLNMWTNFNPKTTNYNEASIILNGTISANMTLKKENVYVLVGTVYVAPNVTLTIQPGTLIRCDTDTLTTLVITKGAKIIAEGTETDPIVFTSNKNSGDRNAGDWGGIILLGDAPINKTGGVGILEFDLDPQKAQYGGDNKECDSGILKYVRIEFSGKRTPANKPINGLSLAGVGSKTKLEYIQITSCDDDSFQFYGGYVNANNLVSVRSADDDFDFTQGVQCNLSNSIAIRSPFLSDSYGSRCFEMETVDTRKGEVLDSKKEMTRVNATNITMMHTEDIGTETEGLKHEAILIRENTFLTLTNSVISGFSHLIIFSDTVTISDEFLGKIILKDLLINDTKIIGTTQNTATNAFISNWYQGKEFGIDFIKLKNDELFASSSMRKKPDFRIKSQNLTN</sequence>
<evidence type="ECO:0000313" key="4">
    <source>
        <dbReference type="Proteomes" id="UP000317289"/>
    </source>
</evidence>
<dbReference type="Proteomes" id="UP000317289">
    <property type="component" value="Unassembled WGS sequence"/>
</dbReference>
<dbReference type="OrthoDB" id="1521716at2"/>
<dbReference type="RefSeq" id="WP_142452453.1">
    <property type="nucleotide sequence ID" value="NZ_FXTA01000008.1"/>
</dbReference>
<organism evidence="3 4">
    <name type="scientific">Flavobacterium resistens</name>
    <dbReference type="NCBI Taxonomy" id="443612"/>
    <lineage>
        <taxon>Bacteria</taxon>
        <taxon>Pseudomonadati</taxon>
        <taxon>Bacteroidota</taxon>
        <taxon>Flavobacteriia</taxon>
        <taxon>Flavobacteriales</taxon>
        <taxon>Flavobacteriaceae</taxon>
        <taxon>Flavobacterium</taxon>
    </lineage>
</organism>
<dbReference type="Proteomes" id="UP000468990">
    <property type="component" value="Unassembled WGS sequence"/>
</dbReference>
<reference evidence="3 4" key="1">
    <citation type="submission" date="2017-05" db="EMBL/GenBank/DDBJ databases">
        <authorList>
            <person name="Varghese N."/>
            <person name="Submissions S."/>
        </authorList>
    </citation>
    <scope>NUCLEOTIDE SEQUENCE [LARGE SCALE GENOMIC DNA]</scope>
    <source>
        <strain evidence="3 4">DSM 19382</strain>
    </source>
</reference>
<keyword evidence="5" id="KW-1185">Reference proteome</keyword>
<evidence type="ECO:0000313" key="2">
    <source>
        <dbReference type="EMBL" id="MRX67623.1"/>
    </source>
</evidence>
<gene>
    <name evidence="2" type="ORF">GJU42_06570</name>
    <name evidence="3" type="ORF">SAMN06265349_10827</name>
</gene>
<evidence type="ECO:0000313" key="3">
    <source>
        <dbReference type="EMBL" id="SMO93424.1"/>
    </source>
</evidence>
<evidence type="ECO:0000313" key="5">
    <source>
        <dbReference type="Proteomes" id="UP000468990"/>
    </source>
</evidence>
<feature type="signal peptide" evidence="1">
    <location>
        <begin position="1"/>
        <end position="19"/>
    </location>
</feature>
<reference evidence="2 5" key="2">
    <citation type="submission" date="2019-11" db="EMBL/GenBank/DDBJ databases">
        <title>Flavobacterium resistens genome.</title>
        <authorList>
            <person name="Wilson V.M."/>
            <person name="Newman J.D."/>
        </authorList>
    </citation>
    <scope>NUCLEOTIDE SEQUENCE [LARGE SCALE GENOMIC DNA]</scope>
    <source>
        <strain evidence="2 5">DSM 19382</strain>
    </source>
</reference>